<dbReference type="Pfam" id="PF02538">
    <property type="entry name" value="Hydantoinase_B"/>
    <property type="match status" value="1"/>
</dbReference>
<proteinExistence type="predicted"/>
<name>A0A150P2F5_SORCE</name>
<evidence type="ECO:0000313" key="3">
    <source>
        <dbReference type="EMBL" id="KYF49561.1"/>
    </source>
</evidence>
<dbReference type="Proteomes" id="UP000075604">
    <property type="component" value="Unassembled WGS sequence"/>
</dbReference>
<dbReference type="EMBL" id="JELX01004234">
    <property type="protein sequence ID" value="KYF49561.1"/>
    <property type="molecule type" value="Genomic_DNA"/>
</dbReference>
<dbReference type="GO" id="GO:0005829">
    <property type="term" value="C:cytosol"/>
    <property type="evidence" value="ECO:0007669"/>
    <property type="project" value="TreeGrafter"/>
</dbReference>
<dbReference type="PANTHER" id="PTHR11365:SF23">
    <property type="entry name" value="HYPOTHETICAL 5-OXOPROLINASE (EUROFUNG)-RELATED"/>
    <property type="match status" value="1"/>
</dbReference>
<dbReference type="InterPro" id="IPR003692">
    <property type="entry name" value="Hydantoinase_B"/>
</dbReference>
<dbReference type="InterPro" id="IPR045079">
    <property type="entry name" value="Oxoprolinase-like"/>
</dbReference>
<sequence length="573" mass="62379">MSTRTRIDPFTLEIIKNELIAAGDEMFHALQRAAMSPIIYEVLDYAAGLTDARGDLLTQGNGVADFIGALSFGVTHVLDKFGRERLASGDVVILNDPYVGGGTHLSDVALIMPVFHEGELVAFAVDKAHWTEVGGKDPGSWTTDATDVFQEGLQFPGIKLFNAGRPDEGLLELIRANVRTPDATLGDLYACVGALRVGERALHRIFRKFGKETVLHAMQELLGEGERRARLELERLPRGTYEATDFIDDDGVGNGPFEVRVKVTIDDSFLCDFTGTSAQVPGPINCGRTGLHSAVRQAWKALTDPQLPTNEGVFRPVRVVCPPGTIFTADRPSPVSTYWETMQYATDLVWKALAHLAPRRLTAGHFLSVCGTIIHGIHPDDGTPYLLVEPQAGGWGAGAEKDGENGLVCAGDGETYMIPVEICEARYGLRVEQVALDIVDGGAGERRGGRGLVRDYRVTSAWAKVTATFGRHRFPPWGLNGGQQGSPNYLELVHEDGSRTAMGKCARHLLKRGELCRLHTGTGGGYGDPARRIRERVLDDLRCGYITEEQARRDYGLDPAHEPATRALPSEEG</sequence>
<dbReference type="GO" id="GO:0006749">
    <property type="term" value="P:glutathione metabolic process"/>
    <property type="evidence" value="ECO:0007669"/>
    <property type="project" value="TreeGrafter"/>
</dbReference>
<feature type="compositionally biased region" description="Basic and acidic residues" evidence="1">
    <location>
        <begin position="552"/>
        <end position="564"/>
    </location>
</feature>
<protein>
    <submittedName>
        <fullName evidence="3">5-oxoprolinase</fullName>
    </submittedName>
</protein>
<dbReference type="GO" id="GO:0017168">
    <property type="term" value="F:5-oxoprolinase (ATP-hydrolyzing) activity"/>
    <property type="evidence" value="ECO:0007669"/>
    <property type="project" value="TreeGrafter"/>
</dbReference>
<accession>A0A150P2F5</accession>
<organism evidence="3 4">
    <name type="scientific">Sorangium cellulosum</name>
    <name type="common">Polyangium cellulosum</name>
    <dbReference type="NCBI Taxonomy" id="56"/>
    <lineage>
        <taxon>Bacteria</taxon>
        <taxon>Pseudomonadati</taxon>
        <taxon>Myxococcota</taxon>
        <taxon>Polyangia</taxon>
        <taxon>Polyangiales</taxon>
        <taxon>Polyangiaceae</taxon>
        <taxon>Sorangium</taxon>
    </lineage>
</organism>
<gene>
    <name evidence="3" type="ORF">BE04_33640</name>
</gene>
<dbReference type="PANTHER" id="PTHR11365">
    <property type="entry name" value="5-OXOPROLINASE RELATED"/>
    <property type="match status" value="1"/>
</dbReference>
<evidence type="ECO:0000259" key="2">
    <source>
        <dbReference type="Pfam" id="PF02538"/>
    </source>
</evidence>
<reference evidence="3 4" key="1">
    <citation type="submission" date="2014-02" db="EMBL/GenBank/DDBJ databases">
        <title>The small core and large imbalanced accessory genome model reveals a collaborative survival strategy of Sorangium cellulosum strains in nature.</title>
        <authorList>
            <person name="Han K."/>
            <person name="Peng R."/>
            <person name="Blom J."/>
            <person name="Li Y.-Z."/>
        </authorList>
    </citation>
    <scope>NUCLEOTIDE SEQUENCE [LARGE SCALE GENOMIC DNA]</scope>
    <source>
        <strain evidence="3 4">So0157-18</strain>
    </source>
</reference>
<dbReference type="AlphaFoldDB" id="A0A150P2F5"/>
<feature type="region of interest" description="Disordered" evidence="1">
    <location>
        <begin position="552"/>
        <end position="573"/>
    </location>
</feature>
<evidence type="ECO:0000313" key="4">
    <source>
        <dbReference type="Proteomes" id="UP000075604"/>
    </source>
</evidence>
<feature type="domain" description="Hydantoinase B/oxoprolinase" evidence="2">
    <location>
        <begin position="8"/>
        <end position="529"/>
    </location>
</feature>
<evidence type="ECO:0000256" key="1">
    <source>
        <dbReference type="SAM" id="MobiDB-lite"/>
    </source>
</evidence>
<comment type="caution">
    <text evidence="3">The sequence shown here is derived from an EMBL/GenBank/DDBJ whole genome shotgun (WGS) entry which is preliminary data.</text>
</comment>